<dbReference type="AlphaFoldDB" id="A0AAN1RVV5"/>
<dbReference type="KEGG" id="bhz:ACR54_00193"/>
<evidence type="ECO:0000256" key="2">
    <source>
        <dbReference type="SAM" id="SignalP"/>
    </source>
</evidence>
<gene>
    <name evidence="3" type="ORF">CS347_07065</name>
</gene>
<evidence type="ECO:0000313" key="3">
    <source>
        <dbReference type="EMBL" id="AZW16538.1"/>
    </source>
</evidence>
<organism evidence="3 4">
    <name type="scientific">Bordetella hinzii</name>
    <dbReference type="NCBI Taxonomy" id="103855"/>
    <lineage>
        <taxon>Bacteria</taxon>
        <taxon>Pseudomonadati</taxon>
        <taxon>Pseudomonadota</taxon>
        <taxon>Betaproteobacteria</taxon>
        <taxon>Burkholderiales</taxon>
        <taxon>Alcaligenaceae</taxon>
        <taxon>Bordetella</taxon>
    </lineage>
</organism>
<evidence type="ECO:0000313" key="4">
    <source>
        <dbReference type="Proteomes" id="UP000282741"/>
    </source>
</evidence>
<name>A0AAN1RVV5_9BORD</name>
<protein>
    <submittedName>
        <fullName evidence="3">Uncharacterized protein</fullName>
    </submittedName>
</protein>
<sequence>MHHSTFISLKAAAALAATLLASAATAGQGADQACGAGTCGKKETSQPQGDAGDVNKKDKKKPGETAPSTSDVPEAGCGKKDAACAKR</sequence>
<feature type="region of interest" description="Disordered" evidence="1">
    <location>
        <begin position="30"/>
        <end position="87"/>
    </location>
</feature>
<dbReference type="EMBL" id="CP024172">
    <property type="protein sequence ID" value="AZW16538.1"/>
    <property type="molecule type" value="Genomic_DNA"/>
</dbReference>
<keyword evidence="2" id="KW-0732">Signal</keyword>
<evidence type="ECO:0000256" key="1">
    <source>
        <dbReference type="SAM" id="MobiDB-lite"/>
    </source>
</evidence>
<feature type="signal peptide" evidence="2">
    <location>
        <begin position="1"/>
        <end position="26"/>
    </location>
</feature>
<proteinExistence type="predicted"/>
<dbReference type="RefSeq" id="WP_029579842.1">
    <property type="nucleotide sequence ID" value="NZ_CP012076.1"/>
</dbReference>
<dbReference type="Proteomes" id="UP000282741">
    <property type="component" value="Chromosome"/>
</dbReference>
<feature type="compositionally biased region" description="Basic and acidic residues" evidence="1">
    <location>
        <begin position="77"/>
        <end position="87"/>
    </location>
</feature>
<accession>A0AAN1RVV5</accession>
<reference evidence="4" key="1">
    <citation type="submission" date="2017-10" db="EMBL/GenBank/DDBJ databases">
        <title>Whole genome sequencing of various Bordetella species.</title>
        <authorList>
            <person name="Weigand M.R."/>
            <person name="Loparev V."/>
            <person name="Peng Y."/>
            <person name="Bowden K.E."/>
            <person name="Tondella M.L."/>
            <person name="Williams M.M."/>
        </authorList>
    </citation>
    <scope>NUCLEOTIDE SEQUENCE [LARGE SCALE GENOMIC DNA]</scope>
    <source>
        <strain evidence="4">H720</strain>
    </source>
</reference>
<feature type="chain" id="PRO_5042836053" evidence="2">
    <location>
        <begin position="27"/>
        <end position="87"/>
    </location>
</feature>